<dbReference type="Pfam" id="PF19700">
    <property type="entry name" value="DUF6198"/>
    <property type="match status" value="1"/>
</dbReference>
<feature type="transmembrane region" description="Helical" evidence="1">
    <location>
        <begin position="56"/>
        <end position="80"/>
    </location>
</feature>
<dbReference type="InterPro" id="IPR038750">
    <property type="entry name" value="YczE/YyaS-like"/>
</dbReference>
<dbReference type="EMBL" id="JACHJR010000001">
    <property type="protein sequence ID" value="MBB4946184.1"/>
    <property type="molecule type" value="Genomic_DNA"/>
</dbReference>
<feature type="transmembrane region" description="Helical" evidence="1">
    <location>
        <begin position="114"/>
        <end position="138"/>
    </location>
</feature>
<name>A0A7W7WH55_9ACTN</name>
<protein>
    <submittedName>
        <fullName evidence="2">Putative membrane protein YczE</fullName>
    </submittedName>
</protein>
<evidence type="ECO:0000313" key="3">
    <source>
        <dbReference type="Proteomes" id="UP000573327"/>
    </source>
</evidence>
<proteinExistence type="predicted"/>
<accession>A0A7W7WH55</accession>
<gene>
    <name evidence="2" type="ORF">F4556_001719</name>
</gene>
<evidence type="ECO:0000256" key="1">
    <source>
        <dbReference type="SAM" id="Phobius"/>
    </source>
</evidence>
<dbReference type="RefSeq" id="WP_184913052.1">
    <property type="nucleotide sequence ID" value="NZ_JACHJR010000001.1"/>
</dbReference>
<comment type="caution">
    <text evidence="2">The sequence shown here is derived from an EMBL/GenBank/DDBJ whole genome shotgun (WGS) entry which is preliminary data.</text>
</comment>
<evidence type="ECO:0000313" key="2">
    <source>
        <dbReference type="EMBL" id="MBB4946184.1"/>
    </source>
</evidence>
<keyword evidence="1" id="KW-0472">Membrane</keyword>
<keyword evidence="3" id="KW-1185">Reference proteome</keyword>
<feature type="transmembrane region" description="Helical" evidence="1">
    <location>
        <begin position="87"/>
        <end position="108"/>
    </location>
</feature>
<reference evidence="2 3" key="1">
    <citation type="submission" date="2020-08" db="EMBL/GenBank/DDBJ databases">
        <title>Sequencing the genomes of 1000 actinobacteria strains.</title>
        <authorList>
            <person name="Klenk H.-P."/>
        </authorList>
    </citation>
    <scope>NUCLEOTIDE SEQUENCE [LARGE SCALE GENOMIC DNA]</scope>
    <source>
        <strain evidence="2 3">DSM 44786</strain>
    </source>
</reference>
<keyword evidence="1" id="KW-1133">Transmembrane helix</keyword>
<dbReference type="Proteomes" id="UP000573327">
    <property type="component" value="Unassembled WGS sequence"/>
</dbReference>
<dbReference type="PANTHER" id="PTHR40078">
    <property type="entry name" value="INTEGRAL MEMBRANE PROTEIN-RELATED"/>
    <property type="match status" value="1"/>
</dbReference>
<dbReference type="PANTHER" id="PTHR40078:SF1">
    <property type="entry name" value="INTEGRAL MEMBRANE PROTEIN"/>
    <property type="match status" value="1"/>
</dbReference>
<keyword evidence="1" id="KW-0812">Transmembrane</keyword>
<sequence length="210" mass="22203">MATLSPAVPRTTWSTDRLARRLPQLLIGLWLYGTSLGVMVRAGLGVNPWDVLNQGMVHHFGLSIGTWVSIIGALVLLLWIPLRQVPGIGTVGNVLILGVAMDVTVGLLDTPGNWPARIALLAGGILLNGLATGLYIGARFGPGPRDGLMTGLQRRTGRSVRLIRTCIELTVLAIGVLLGGTVGVGTVAYALAIGPLAQFFLRWCAVPETR</sequence>
<organism evidence="2 3">
    <name type="scientific">Kitasatospora gansuensis</name>
    <dbReference type="NCBI Taxonomy" id="258050"/>
    <lineage>
        <taxon>Bacteria</taxon>
        <taxon>Bacillati</taxon>
        <taxon>Actinomycetota</taxon>
        <taxon>Actinomycetes</taxon>
        <taxon>Kitasatosporales</taxon>
        <taxon>Streptomycetaceae</taxon>
        <taxon>Kitasatospora</taxon>
    </lineage>
</organism>
<dbReference type="AlphaFoldDB" id="A0A7W7WH55"/>
<feature type="transmembrane region" description="Helical" evidence="1">
    <location>
        <begin position="25"/>
        <end position="44"/>
    </location>
</feature>